<keyword evidence="3" id="KW-1185">Reference proteome</keyword>
<protein>
    <recommendedName>
        <fullName evidence="1">Capsule biosynthesis GfcC-like N-terminal domain-containing protein</fullName>
    </recommendedName>
</protein>
<comment type="caution">
    <text evidence="2">The sequence shown here is derived from an EMBL/GenBank/DDBJ whole genome shotgun (WGS) entry which is preliminary data.</text>
</comment>
<dbReference type="AlphaFoldDB" id="A0AA94EHA3"/>
<organism evidence="2 3">
    <name type="scientific">Idiomarina aquatica</name>
    <dbReference type="NCBI Taxonomy" id="1327752"/>
    <lineage>
        <taxon>Bacteria</taxon>
        <taxon>Pseudomonadati</taxon>
        <taxon>Pseudomonadota</taxon>
        <taxon>Gammaproteobacteria</taxon>
        <taxon>Alteromonadales</taxon>
        <taxon>Idiomarinaceae</taxon>
        <taxon>Idiomarina</taxon>
    </lineage>
</organism>
<reference evidence="3" key="1">
    <citation type="journal article" date="2018" name="Front. Microbiol.">
        <title>Genome-Based Analysis Reveals the Taxonomy and Diversity of the Family Idiomarinaceae.</title>
        <authorList>
            <person name="Liu Y."/>
            <person name="Lai Q."/>
            <person name="Shao Z."/>
        </authorList>
    </citation>
    <scope>NUCLEOTIDE SEQUENCE [LARGE SCALE GENOMIC DNA]</scope>
    <source>
        <strain evidence="3">SN-14</strain>
    </source>
</reference>
<dbReference type="EMBL" id="PIPS01000001">
    <property type="protein sequence ID" value="RUO45207.1"/>
    <property type="molecule type" value="Genomic_DNA"/>
</dbReference>
<evidence type="ECO:0000313" key="2">
    <source>
        <dbReference type="EMBL" id="RUO45207.1"/>
    </source>
</evidence>
<feature type="domain" description="Capsule biosynthesis GfcC-like N-terminal" evidence="1">
    <location>
        <begin position="23"/>
        <end position="136"/>
    </location>
</feature>
<dbReference type="Pfam" id="PF20616">
    <property type="entry name" value="Caps_syn_GfcC_N"/>
    <property type="match status" value="1"/>
</dbReference>
<accession>A0AA94EHA3</accession>
<name>A0AA94EHA3_9GAMM</name>
<proteinExistence type="predicted"/>
<sequence length="284" mass="31735">MTWALFVSGTALAEQPPLTLDVVYPNGEQQQYSVPPGTRLTGVIKPLLSRAGEFDWVASRIGSQQLQYDLQGMIEQARQHLNAIERYARGENNAALVQAAQQLQQQLQHSDFYASYYLGIPWQTMRLQQGSNPVLADNQQSQHFRLKFAQRSAVVEWFGVTQNPGTPVLQSPANDNRIQKLLRQHPPGAAAEPGFVWQINSNGSVAHRPVANYNSHKLARCYDHRRQQPLALANPHDCPVPAQLTGGTLLYIGLDESELPQQLTGINELMVRILKHYDAAGRNE</sequence>
<evidence type="ECO:0000259" key="1">
    <source>
        <dbReference type="Pfam" id="PF20616"/>
    </source>
</evidence>
<dbReference type="Proteomes" id="UP000286680">
    <property type="component" value="Unassembled WGS sequence"/>
</dbReference>
<gene>
    <name evidence="2" type="ORF">CWE23_04105</name>
</gene>
<dbReference type="InterPro" id="IPR046459">
    <property type="entry name" value="Caps_syn_GfcC_N"/>
</dbReference>
<evidence type="ECO:0000313" key="3">
    <source>
        <dbReference type="Proteomes" id="UP000286680"/>
    </source>
</evidence>